<evidence type="ECO:0000256" key="7">
    <source>
        <dbReference type="NCBIfam" id="TIGR01464"/>
    </source>
</evidence>
<dbReference type="SUPFAM" id="SSF51726">
    <property type="entry name" value="UROD/MetE-like"/>
    <property type="match status" value="1"/>
</dbReference>
<accession>A0AA37F9N9</accession>
<dbReference type="AlphaFoldDB" id="A0AA37F9N9"/>
<dbReference type="InterPro" id="IPR000257">
    <property type="entry name" value="Uroporphyrinogen_deCOase"/>
</dbReference>
<keyword evidence="6 8" id="KW-0627">Porphyrin biosynthesis</keyword>
<dbReference type="PANTHER" id="PTHR21091:SF169">
    <property type="entry name" value="UROPORPHYRINOGEN DECARBOXYLASE"/>
    <property type="match status" value="1"/>
</dbReference>
<dbReference type="EC" id="4.1.1.37" evidence="3 7"/>
<comment type="catalytic activity">
    <reaction evidence="8">
        <text>uroporphyrinogen III + 4 H(+) = coproporphyrinogen III + 4 CO2</text>
        <dbReference type="Rhea" id="RHEA:19865"/>
        <dbReference type="ChEBI" id="CHEBI:15378"/>
        <dbReference type="ChEBI" id="CHEBI:16526"/>
        <dbReference type="ChEBI" id="CHEBI:57308"/>
        <dbReference type="ChEBI" id="CHEBI:57309"/>
        <dbReference type="EC" id="4.1.1.37"/>
    </reaction>
</comment>
<evidence type="ECO:0000256" key="4">
    <source>
        <dbReference type="ARBA" id="ARBA00022793"/>
    </source>
</evidence>
<dbReference type="GO" id="GO:0006783">
    <property type="term" value="P:heme biosynthetic process"/>
    <property type="evidence" value="ECO:0007669"/>
    <property type="project" value="TreeGrafter"/>
</dbReference>
<dbReference type="NCBIfam" id="TIGR01464">
    <property type="entry name" value="hemE"/>
    <property type="match status" value="1"/>
</dbReference>
<dbReference type="GO" id="GO:0005829">
    <property type="term" value="C:cytosol"/>
    <property type="evidence" value="ECO:0007669"/>
    <property type="project" value="TreeGrafter"/>
</dbReference>
<feature type="domain" description="Uroporphyrinogen decarboxylase (URO-D)" evidence="10">
    <location>
        <begin position="19"/>
        <end position="28"/>
    </location>
</feature>
<evidence type="ECO:0000256" key="9">
    <source>
        <dbReference type="RuleBase" id="RU004169"/>
    </source>
</evidence>
<evidence type="ECO:0000256" key="3">
    <source>
        <dbReference type="ARBA" id="ARBA00012288"/>
    </source>
</evidence>
<dbReference type="GO" id="GO:0004853">
    <property type="term" value="F:uroporphyrinogen decarboxylase activity"/>
    <property type="evidence" value="ECO:0007669"/>
    <property type="project" value="UniProtKB-UniRule"/>
</dbReference>
<evidence type="ECO:0000259" key="10">
    <source>
        <dbReference type="PROSITE" id="PS00906"/>
    </source>
</evidence>
<dbReference type="RefSeq" id="WP_188681035.1">
    <property type="nucleotide sequence ID" value="NZ_BMNY01000001.1"/>
</dbReference>
<protein>
    <recommendedName>
        <fullName evidence="3 7">Uroporphyrinogen decarboxylase</fullName>
        <ecNumber evidence="3 7">4.1.1.37</ecNumber>
    </recommendedName>
</protein>
<evidence type="ECO:0000256" key="2">
    <source>
        <dbReference type="ARBA" id="ARBA00009935"/>
    </source>
</evidence>
<dbReference type="EMBL" id="BMNY01000001">
    <property type="protein sequence ID" value="GGM75140.1"/>
    <property type="molecule type" value="Genomic_DNA"/>
</dbReference>
<evidence type="ECO:0000256" key="6">
    <source>
        <dbReference type="ARBA" id="ARBA00023244"/>
    </source>
</evidence>
<dbReference type="InterPro" id="IPR038071">
    <property type="entry name" value="UROD/MetE-like_sf"/>
</dbReference>
<evidence type="ECO:0000313" key="11">
    <source>
        <dbReference type="EMBL" id="GGM75140.1"/>
    </source>
</evidence>
<evidence type="ECO:0000256" key="1">
    <source>
        <dbReference type="ARBA" id="ARBA00004804"/>
    </source>
</evidence>
<gene>
    <name evidence="11" type="primary">hemE</name>
    <name evidence="11" type="ORF">GCM10007108_11360</name>
</gene>
<evidence type="ECO:0000256" key="5">
    <source>
        <dbReference type="ARBA" id="ARBA00023239"/>
    </source>
</evidence>
<keyword evidence="4 8" id="KW-0210">Decarboxylase</keyword>
<comment type="pathway">
    <text evidence="1 8">Porphyrin-containing compound metabolism; protoporphyrin-IX biosynthesis; coproporphyrinogen-III from 5-aminolevulinate: step 4/4.</text>
</comment>
<comment type="caution">
    <text evidence="11">The sequence shown here is derived from an EMBL/GenBank/DDBJ whole genome shotgun (WGS) entry which is preliminary data.</text>
</comment>
<dbReference type="Gene3D" id="3.20.20.210">
    <property type="match status" value="1"/>
</dbReference>
<dbReference type="PROSITE" id="PS00906">
    <property type="entry name" value="UROD_1"/>
    <property type="match status" value="1"/>
</dbReference>
<name>A0AA37F9N9_9ARCH</name>
<reference evidence="11" key="2">
    <citation type="submission" date="2022-09" db="EMBL/GenBank/DDBJ databases">
        <authorList>
            <person name="Sun Q."/>
            <person name="Ohkuma M."/>
        </authorList>
    </citation>
    <scope>NUCLEOTIDE SEQUENCE</scope>
    <source>
        <strain evidence="11">JCM 13583</strain>
    </source>
</reference>
<keyword evidence="5 8" id="KW-0456">Lyase</keyword>
<dbReference type="InterPro" id="IPR006361">
    <property type="entry name" value="Uroporphyrinogen_deCO2ase_HemE"/>
</dbReference>
<sequence length="334" mass="37565">MSYRDMRRALRLEETEGIPVWFMRQAGRYMRAYRDVRKRYTIRQVCMLPDVVSEVMEAPVQRLGVDAAILFSDITLPLEYIGMHVEFQEGIGPVVSGPVPWGREVEVRPDVFPLRGSVEAFRKRDPDVPVIGFCGGPLTVLSYVLSTGTDRELEVTRKFMLTRREEFMEAISNISAALLQAAREQVSGGVDAVQVFDSWLGALSPSTIRNFYLEALRDFVSSVRELGKPVIFFSTGTSGYLEVLRELDADIYSLDWRVDLARASSVLRDRGIQGNLDPYVVSASREECIREAMEIKERMKGRAGYIFNLGHGVRPDTDEETLRALAETVHGGGA</sequence>
<evidence type="ECO:0000313" key="12">
    <source>
        <dbReference type="Proteomes" id="UP000632195"/>
    </source>
</evidence>
<proteinExistence type="inferred from homology"/>
<organism evidence="11 12">
    <name type="scientific">Thermogymnomonas acidicola</name>
    <dbReference type="NCBI Taxonomy" id="399579"/>
    <lineage>
        <taxon>Archaea</taxon>
        <taxon>Methanobacteriati</taxon>
        <taxon>Thermoplasmatota</taxon>
        <taxon>Thermoplasmata</taxon>
        <taxon>Thermoplasmatales</taxon>
        <taxon>Thermogymnomonas</taxon>
    </lineage>
</organism>
<dbReference type="Proteomes" id="UP000632195">
    <property type="component" value="Unassembled WGS sequence"/>
</dbReference>
<evidence type="ECO:0000256" key="8">
    <source>
        <dbReference type="RuleBase" id="RU000554"/>
    </source>
</evidence>
<comment type="similarity">
    <text evidence="2 9">Belongs to the uroporphyrinogen decarboxylase family.</text>
</comment>
<dbReference type="Pfam" id="PF01208">
    <property type="entry name" value="URO-D"/>
    <property type="match status" value="1"/>
</dbReference>
<reference evidence="11" key="1">
    <citation type="journal article" date="2014" name="Int. J. Syst. Evol. Microbiol.">
        <title>Complete genome sequence of Corynebacterium casei LMG S-19264T (=DSM 44701T), isolated from a smear-ripened cheese.</title>
        <authorList>
            <consortium name="US DOE Joint Genome Institute (JGI-PGF)"/>
            <person name="Walter F."/>
            <person name="Albersmeier A."/>
            <person name="Kalinowski J."/>
            <person name="Ruckert C."/>
        </authorList>
    </citation>
    <scope>NUCLEOTIDE SEQUENCE</scope>
    <source>
        <strain evidence="11">JCM 13583</strain>
    </source>
</reference>
<dbReference type="PANTHER" id="PTHR21091">
    <property type="entry name" value="METHYLTETRAHYDROFOLATE:HOMOCYSTEINE METHYLTRANSFERASE RELATED"/>
    <property type="match status" value="1"/>
</dbReference>
<keyword evidence="12" id="KW-1185">Reference proteome</keyword>